<evidence type="ECO:0000256" key="2">
    <source>
        <dbReference type="ARBA" id="ARBA00005051"/>
    </source>
</evidence>
<dbReference type="InterPro" id="IPR000550">
    <property type="entry name" value="Hppk"/>
</dbReference>
<comment type="catalytic activity">
    <reaction evidence="1">
        <text>6-hydroxymethyl-7,8-dihydropterin + ATP = (7,8-dihydropterin-6-yl)methyl diphosphate + AMP + H(+)</text>
        <dbReference type="Rhea" id="RHEA:11412"/>
        <dbReference type="ChEBI" id="CHEBI:15378"/>
        <dbReference type="ChEBI" id="CHEBI:30616"/>
        <dbReference type="ChEBI" id="CHEBI:44841"/>
        <dbReference type="ChEBI" id="CHEBI:72950"/>
        <dbReference type="ChEBI" id="CHEBI:456215"/>
        <dbReference type="EC" id="2.7.6.3"/>
    </reaction>
</comment>
<dbReference type="Gene3D" id="3.30.70.560">
    <property type="entry name" value="7,8-Dihydro-6-hydroxymethylpterin-pyrophosphokinase HPPK"/>
    <property type="match status" value="1"/>
</dbReference>
<dbReference type="PANTHER" id="PTHR43071">
    <property type="entry name" value="2-AMINO-4-HYDROXY-6-HYDROXYMETHYLDIHYDROPTERIDINE PYROPHOSPHOKINASE"/>
    <property type="match status" value="1"/>
</dbReference>
<dbReference type="InterPro" id="IPR035907">
    <property type="entry name" value="Hppk_sf"/>
</dbReference>
<dbReference type="STRING" id="520762.AN619_19690"/>
<dbReference type="GO" id="GO:0005524">
    <property type="term" value="F:ATP binding"/>
    <property type="evidence" value="ECO:0007669"/>
    <property type="project" value="UniProtKB-KW"/>
</dbReference>
<evidence type="ECO:0000256" key="6">
    <source>
        <dbReference type="ARBA" id="ARBA00022777"/>
    </source>
</evidence>
<reference evidence="10 11" key="1">
    <citation type="submission" date="2015-12" db="EMBL/GenBank/DDBJ databases">
        <title>Draft genome sequence of the thermoanaerobe Thermotalea metallivorans, an isolate from the runoff channel of the Great Artesian Basin, Australia.</title>
        <authorList>
            <person name="Patel B.K."/>
        </authorList>
    </citation>
    <scope>NUCLEOTIDE SEQUENCE [LARGE SCALE GENOMIC DNA]</scope>
    <source>
        <strain evidence="10 11">B2-1</strain>
    </source>
</reference>
<evidence type="ECO:0000256" key="3">
    <source>
        <dbReference type="ARBA" id="ARBA00013253"/>
    </source>
</evidence>
<dbReference type="Pfam" id="PF01288">
    <property type="entry name" value="HPPK"/>
    <property type="match status" value="1"/>
</dbReference>
<keyword evidence="7" id="KW-0067">ATP-binding</keyword>
<proteinExistence type="predicted"/>
<protein>
    <recommendedName>
        <fullName evidence="3">2-amino-4-hydroxy-6-hydroxymethyldihydropteridine diphosphokinase</fullName>
        <ecNumber evidence="3">2.7.6.3</ecNumber>
    </recommendedName>
</protein>
<dbReference type="GO" id="GO:0046656">
    <property type="term" value="P:folic acid biosynthetic process"/>
    <property type="evidence" value="ECO:0007669"/>
    <property type="project" value="UniProtKB-KW"/>
</dbReference>
<evidence type="ECO:0000256" key="4">
    <source>
        <dbReference type="ARBA" id="ARBA00022679"/>
    </source>
</evidence>
<name>A0A140L374_9FIRM</name>
<dbReference type="UniPathway" id="UPA00077">
    <property type="reaction ID" value="UER00155"/>
</dbReference>
<keyword evidence="11" id="KW-1185">Reference proteome</keyword>
<dbReference type="PATRIC" id="fig|520762.4.peg.2169"/>
<keyword evidence="8" id="KW-0289">Folate biosynthesis</keyword>
<dbReference type="GO" id="GO:0016301">
    <property type="term" value="F:kinase activity"/>
    <property type="evidence" value="ECO:0007669"/>
    <property type="project" value="UniProtKB-KW"/>
</dbReference>
<accession>A0A140L374</accession>
<dbReference type="AlphaFoldDB" id="A0A140L374"/>
<dbReference type="PROSITE" id="PS00794">
    <property type="entry name" value="HPPK"/>
    <property type="match status" value="1"/>
</dbReference>
<evidence type="ECO:0000313" key="10">
    <source>
        <dbReference type="EMBL" id="KXG74999.1"/>
    </source>
</evidence>
<dbReference type="PANTHER" id="PTHR43071:SF1">
    <property type="entry name" value="2-AMINO-4-HYDROXY-6-HYDROXYMETHYLDIHYDROPTERIDINE PYROPHOSPHOKINASE"/>
    <property type="match status" value="1"/>
</dbReference>
<dbReference type="SUPFAM" id="SSF55083">
    <property type="entry name" value="6-hydroxymethyl-7,8-dihydropterin pyrophosphokinase, HPPK"/>
    <property type="match status" value="1"/>
</dbReference>
<dbReference type="NCBIfam" id="TIGR01498">
    <property type="entry name" value="folK"/>
    <property type="match status" value="1"/>
</dbReference>
<comment type="pathway">
    <text evidence="2">Cofactor biosynthesis; tetrahydrofolate biosynthesis; 2-amino-4-hydroxy-6-hydroxymethyl-7,8-dihydropteridine diphosphate from 7,8-dihydroneopterin triphosphate: step 4/4.</text>
</comment>
<evidence type="ECO:0000256" key="5">
    <source>
        <dbReference type="ARBA" id="ARBA00022741"/>
    </source>
</evidence>
<dbReference type="CDD" id="cd00483">
    <property type="entry name" value="HPPK"/>
    <property type="match status" value="1"/>
</dbReference>
<dbReference type="GO" id="GO:0003848">
    <property type="term" value="F:2-amino-4-hydroxy-6-hydroxymethyldihydropteridine diphosphokinase activity"/>
    <property type="evidence" value="ECO:0007669"/>
    <property type="project" value="UniProtKB-EC"/>
</dbReference>
<comment type="caution">
    <text evidence="10">The sequence shown here is derived from an EMBL/GenBank/DDBJ whole genome shotgun (WGS) entry which is preliminary data.</text>
</comment>
<evidence type="ECO:0000256" key="1">
    <source>
        <dbReference type="ARBA" id="ARBA00000198"/>
    </source>
</evidence>
<dbReference type="EC" id="2.7.6.3" evidence="3"/>
<keyword evidence="6 10" id="KW-0418">Kinase</keyword>
<dbReference type="Proteomes" id="UP000070456">
    <property type="component" value="Unassembled WGS sequence"/>
</dbReference>
<sequence>MKESMIILGLKSGEGKMARAYLGLGSNMGDKYENIHRAINMLREHGKIKVLKISSWYETEPVGYQDQDWFVNVVLQIDTSLEPYPLLEYCHWIEERLKRERKIRWGPRTIDVDILLYEDYVSDEEKLILPHPRMTERAFVMVPLYEIAPDLKIKGEPIGQIVRRLKGEKIRIVPARPR</sequence>
<dbReference type="GO" id="GO:0046654">
    <property type="term" value="P:tetrahydrofolate biosynthetic process"/>
    <property type="evidence" value="ECO:0007669"/>
    <property type="project" value="UniProtKB-UniPathway"/>
</dbReference>
<keyword evidence="4 10" id="KW-0808">Transferase</keyword>
<gene>
    <name evidence="10" type="primary">folK</name>
    <name evidence="10" type="ORF">AN619_19690</name>
</gene>
<keyword evidence="5" id="KW-0547">Nucleotide-binding</keyword>
<evidence type="ECO:0000256" key="7">
    <source>
        <dbReference type="ARBA" id="ARBA00022840"/>
    </source>
</evidence>
<evidence type="ECO:0000256" key="8">
    <source>
        <dbReference type="ARBA" id="ARBA00022909"/>
    </source>
</evidence>
<organism evidence="10 11">
    <name type="scientific">Thermotalea metallivorans</name>
    <dbReference type="NCBI Taxonomy" id="520762"/>
    <lineage>
        <taxon>Bacteria</taxon>
        <taxon>Bacillati</taxon>
        <taxon>Bacillota</taxon>
        <taxon>Clostridia</taxon>
        <taxon>Peptostreptococcales</taxon>
        <taxon>Thermotaleaceae</taxon>
        <taxon>Thermotalea</taxon>
    </lineage>
</organism>
<evidence type="ECO:0000313" key="11">
    <source>
        <dbReference type="Proteomes" id="UP000070456"/>
    </source>
</evidence>
<dbReference type="EMBL" id="LOEE01000042">
    <property type="protein sequence ID" value="KXG74999.1"/>
    <property type="molecule type" value="Genomic_DNA"/>
</dbReference>
<feature type="domain" description="7,8-dihydro-6-hydroxymethylpterin-pyrophosphokinase" evidence="9">
    <location>
        <begin position="104"/>
        <end position="115"/>
    </location>
</feature>
<evidence type="ECO:0000259" key="9">
    <source>
        <dbReference type="PROSITE" id="PS00794"/>
    </source>
</evidence>